<evidence type="ECO:0000313" key="2">
    <source>
        <dbReference type="EMBL" id="EGD55028.1"/>
    </source>
</evidence>
<gene>
    <name evidence="2" type="ORF">SCNU_10881</name>
</gene>
<evidence type="ECO:0000259" key="1">
    <source>
        <dbReference type="Pfam" id="PF00005"/>
    </source>
</evidence>
<accession>F1YJU6</accession>
<feature type="domain" description="ABC transporter" evidence="1">
    <location>
        <begin position="36"/>
        <end position="127"/>
    </location>
</feature>
<dbReference type="eggNOG" id="COG1121">
    <property type="taxonomic scope" value="Bacteria"/>
</dbReference>
<dbReference type="InterPro" id="IPR003439">
    <property type="entry name" value="ABC_transporter-like_ATP-bd"/>
</dbReference>
<dbReference type="Pfam" id="PF00005">
    <property type="entry name" value="ABC_tran"/>
    <property type="match status" value="1"/>
</dbReference>
<name>F1YJU6_9ACTN</name>
<dbReference type="SUPFAM" id="SSF52540">
    <property type="entry name" value="P-loop containing nucleoside triphosphate hydrolases"/>
    <property type="match status" value="1"/>
</dbReference>
<comment type="caution">
    <text evidence="2">The sequence shown here is derived from an EMBL/GenBank/DDBJ whole genome shotgun (WGS) entry which is preliminary data.</text>
</comment>
<evidence type="ECO:0000313" key="3">
    <source>
        <dbReference type="Proteomes" id="UP000035065"/>
    </source>
</evidence>
<protein>
    <recommendedName>
        <fullName evidence="1">ABC transporter domain-containing protein</fullName>
    </recommendedName>
</protein>
<dbReference type="OrthoDB" id="4927383at2"/>
<dbReference type="GO" id="GO:0016887">
    <property type="term" value="F:ATP hydrolysis activity"/>
    <property type="evidence" value="ECO:0007669"/>
    <property type="project" value="InterPro"/>
</dbReference>
<dbReference type="AlphaFoldDB" id="F1YJU6"/>
<dbReference type="InterPro" id="IPR027417">
    <property type="entry name" value="P-loop_NTPase"/>
</dbReference>
<dbReference type="Proteomes" id="UP000035065">
    <property type="component" value="Unassembled WGS sequence"/>
</dbReference>
<proteinExistence type="predicted"/>
<dbReference type="RefSeq" id="WP_009679398.1">
    <property type="nucleotide sequence ID" value="NZ_AEUD01000008.1"/>
</dbReference>
<dbReference type="STRING" id="644548.SCNU_10881"/>
<keyword evidence="3" id="KW-1185">Reference proteome</keyword>
<dbReference type="EMBL" id="AEUD01000008">
    <property type="protein sequence ID" value="EGD55028.1"/>
    <property type="molecule type" value="Genomic_DNA"/>
</dbReference>
<organism evidence="2 3">
    <name type="scientific">Gordonia neofelifaecis NRRL B-59395</name>
    <dbReference type="NCBI Taxonomy" id="644548"/>
    <lineage>
        <taxon>Bacteria</taxon>
        <taxon>Bacillati</taxon>
        <taxon>Actinomycetota</taxon>
        <taxon>Actinomycetes</taxon>
        <taxon>Mycobacteriales</taxon>
        <taxon>Gordoniaceae</taxon>
        <taxon>Gordonia</taxon>
    </lineage>
</organism>
<sequence length="245" mass="27181">MTNEYYAAGPAESGPLLRATELGVAASWGHIYGPTDITVQPGGVTVIQGSGGRGRTALLLTLCGRMRPTTGTLEAFGRTNNAHHLFKHAAMGFIDEVDGIEQTIRVRDVVTEQLRWHAPWYRWVKQARDEDLERFCRPVFGDELKLPSLMSYVEELPELTAALFRIAMANIRTPELLVVGGIDSLTRVENSHIMLDRLIALGRTQTVVTADINGAPAHRGLVRVEQVDNLTDREFVRLEPADRNI</sequence>
<reference evidence="2 3" key="1">
    <citation type="journal article" date="2011" name="J. Bacteriol.">
        <title>Draft Genome Sequence of Gordonia neofelifaecis NRRL B-59395, a Cholesterol-Degrading Actinomycete.</title>
        <authorList>
            <person name="Ge F."/>
            <person name="Li W."/>
            <person name="Chen G."/>
            <person name="Liu Y."/>
            <person name="Zhang G."/>
            <person name="Yong B."/>
            <person name="Wang Q."/>
            <person name="Wang N."/>
            <person name="Huang Z."/>
            <person name="Li W."/>
            <person name="Wang J."/>
            <person name="Wu C."/>
            <person name="Xie Q."/>
            <person name="Liu G."/>
        </authorList>
    </citation>
    <scope>NUCLEOTIDE SEQUENCE [LARGE SCALE GENOMIC DNA]</scope>
    <source>
        <strain evidence="2 3">NRRL B-59395</strain>
    </source>
</reference>
<dbReference type="Gene3D" id="3.40.50.300">
    <property type="entry name" value="P-loop containing nucleotide triphosphate hydrolases"/>
    <property type="match status" value="1"/>
</dbReference>
<dbReference type="GO" id="GO:0005524">
    <property type="term" value="F:ATP binding"/>
    <property type="evidence" value="ECO:0007669"/>
    <property type="project" value="InterPro"/>
</dbReference>